<accession>A0AAD7R0L6</accession>
<evidence type="ECO:0000256" key="1">
    <source>
        <dbReference type="ARBA" id="ARBA00001255"/>
    </source>
</evidence>
<sequence>MVSDVTSTSTSICFVPAPGQTVVTSTKSFAVFAIASRPDQQIQVAVSDGSSSCFTLVQIPTIGDGYYTYTASVDVQHRPLSLKYSYDFDGDEIALDGHATVLPRAAEGAEKEFTTVIELEQQDDLVSVKIPWINPDDWQGWVWIRPRATWIEPRWMHLRDLPDLFSAHMLLLQPVNPAIDPSASFCIFPCSSSHAIVHVSGARDGEEPGVYARVRRINAGQAAAKVYVVGKITANEDVYASVDAAVGLAKTHLGMAAVPFVDPPAQDRGTLSPFNQLGFCTWSSIGENVRPTRAKLEKLVQSLKSAQIPVSSFIIDDGWQDIRSGMNGIAATRGLWSFDVWDGMDASFKETVSIIKEGLPTVENVGVWMTLHGYWNSIASQSPLVAKYKMRPFKLNAEFLPGIASDGFDDIQTLWLPDERDRVWWLPPKELTYQFWKDYFSVCADAGVTFAKGAEEAAALWDGMNKAADEVFGQGRVIHCMAHYERTVNGDIGMGVATNGMKVVFRNTDDFGLPRPNVHRDHIHYNLMNCIITSRMCLIPDADMFMSGAQWAEYHAVLRAFFPGPVLLSDRAEEHDLSVIRKLISTTTTGQFEIVKSQNPAEPVRSRVWEPSLDSGIGPSIKASSYFPGAKSSALIMWSSRDGAVQPSTDVILSSDVVDVLGLHILPDTKYALWFAEMEQVVRFDGGIGSGSVVPLAAVNLAPGTHEIITVAPFHNLGGTEFACLGLVDKYAGLAAVAGIETLETGLRTSVLFAGKLGFIVRPGSVGAGAVKVYVNSGPVAFSMTDLDQSGVLIKVDLTTENAPTSEKAVCWTVDVVVA</sequence>
<dbReference type="InterPro" id="IPR008811">
    <property type="entry name" value="Glycosyl_hydrolases_36"/>
</dbReference>
<evidence type="ECO:0000256" key="2">
    <source>
        <dbReference type="ARBA" id="ARBA00007240"/>
    </source>
</evidence>
<dbReference type="Proteomes" id="UP001217417">
    <property type="component" value="Unassembled WGS sequence"/>
</dbReference>
<dbReference type="Pfam" id="PF05691">
    <property type="entry name" value="Raffinose_syn"/>
    <property type="match status" value="2"/>
</dbReference>
<reference evidence="5" key="1">
    <citation type="submission" date="2023-03" db="EMBL/GenBank/DDBJ databases">
        <title>Near-Complete genome sequence of Lipomyces tetrasporous NRRL Y-64009, an oleaginous yeast capable of growing on lignocellulosic hydrolysates.</title>
        <authorList>
            <consortium name="Lawrence Berkeley National Laboratory"/>
            <person name="Jagtap S.S."/>
            <person name="Liu J.-J."/>
            <person name="Walukiewicz H.E."/>
            <person name="Pangilinan J."/>
            <person name="Lipzen A."/>
            <person name="Ahrendt S."/>
            <person name="Koriabine M."/>
            <person name="Cobaugh K."/>
            <person name="Salamov A."/>
            <person name="Yoshinaga Y."/>
            <person name="Ng V."/>
            <person name="Daum C."/>
            <person name="Grigoriev I.V."/>
            <person name="Slininger P.J."/>
            <person name="Dien B.S."/>
            <person name="Jin Y.-S."/>
            <person name="Rao C.V."/>
        </authorList>
    </citation>
    <scope>NUCLEOTIDE SEQUENCE</scope>
    <source>
        <strain evidence="5">NRRL Y-64009</strain>
    </source>
</reference>
<protein>
    <submittedName>
        <fullName evidence="5">Glycoside hydrolase superfamily</fullName>
    </submittedName>
</protein>
<dbReference type="PANTHER" id="PTHR31268:SF32">
    <property type="entry name" value="GALACTINOL--SUCROSE GALACTOSYLTRANSFERASE 2-RELATED"/>
    <property type="match status" value="1"/>
</dbReference>
<keyword evidence="3" id="KW-0119">Carbohydrate metabolism</keyword>
<comment type="similarity">
    <text evidence="2">Belongs to the glycosyl hydrolases 36 family.</text>
</comment>
<keyword evidence="6" id="KW-1185">Reference proteome</keyword>
<comment type="caution">
    <text evidence="5">The sequence shown here is derived from an EMBL/GenBank/DDBJ whole genome shotgun (WGS) entry which is preliminary data.</text>
</comment>
<dbReference type="GeneID" id="80884959"/>
<organism evidence="5 6">
    <name type="scientific">Lipomyces tetrasporus</name>
    <dbReference type="NCBI Taxonomy" id="54092"/>
    <lineage>
        <taxon>Eukaryota</taxon>
        <taxon>Fungi</taxon>
        <taxon>Dikarya</taxon>
        <taxon>Ascomycota</taxon>
        <taxon>Saccharomycotina</taxon>
        <taxon>Lipomycetes</taxon>
        <taxon>Lipomycetales</taxon>
        <taxon>Lipomycetaceae</taxon>
        <taxon>Lipomyces</taxon>
    </lineage>
</organism>
<evidence type="ECO:0000256" key="3">
    <source>
        <dbReference type="ARBA" id="ARBA00023277"/>
    </source>
</evidence>
<dbReference type="SUPFAM" id="SSF51445">
    <property type="entry name" value="(Trans)glycosidases"/>
    <property type="match status" value="1"/>
</dbReference>
<proteinExistence type="inferred from homology"/>
<keyword evidence="5" id="KW-0378">Hydrolase</keyword>
<evidence type="ECO:0000313" key="6">
    <source>
        <dbReference type="Proteomes" id="UP001217417"/>
    </source>
</evidence>
<dbReference type="InterPro" id="IPR013785">
    <property type="entry name" value="Aldolase_TIM"/>
</dbReference>
<comment type="catalytic activity">
    <reaction evidence="1">
        <text>Hydrolysis of terminal, non-reducing alpha-D-galactose residues in alpha-D-galactosides, including galactose oligosaccharides, galactomannans and galactolipids.</text>
        <dbReference type="EC" id="3.2.1.22"/>
    </reaction>
</comment>
<dbReference type="AlphaFoldDB" id="A0AAD7R0L6"/>
<dbReference type="GO" id="GO:0047274">
    <property type="term" value="F:galactinol-sucrose galactosyltransferase activity"/>
    <property type="evidence" value="ECO:0007669"/>
    <property type="project" value="UniProtKB-EC"/>
</dbReference>
<dbReference type="Gene3D" id="3.20.20.70">
    <property type="entry name" value="Aldolase class I"/>
    <property type="match status" value="1"/>
</dbReference>
<dbReference type="GO" id="GO:0004557">
    <property type="term" value="F:alpha-galactosidase activity"/>
    <property type="evidence" value="ECO:0007669"/>
    <property type="project" value="UniProtKB-EC"/>
</dbReference>
<dbReference type="EMBL" id="JARPMG010000001">
    <property type="protein sequence ID" value="KAJ8103412.1"/>
    <property type="molecule type" value="Genomic_DNA"/>
</dbReference>
<dbReference type="InterPro" id="IPR017853">
    <property type="entry name" value="GH"/>
</dbReference>
<dbReference type="PANTHER" id="PTHR31268">
    <property type="match status" value="1"/>
</dbReference>
<dbReference type="RefSeq" id="XP_056046862.1">
    <property type="nucleotide sequence ID" value="XM_056189793.1"/>
</dbReference>
<gene>
    <name evidence="5" type="ORF">POJ06DRAFT_279212</name>
</gene>
<name>A0AAD7R0L6_9ASCO</name>
<evidence type="ECO:0000313" key="5">
    <source>
        <dbReference type="EMBL" id="KAJ8103412.1"/>
    </source>
</evidence>
<evidence type="ECO:0000256" key="4">
    <source>
        <dbReference type="ARBA" id="ARBA00049426"/>
    </source>
</evidence>
<comment type="catalytic activity">
    <reaction evidence="4">
        <text>alpha-D-galactosyl-(1-&gt;3)-1D-myo-inositol + sucrose = raffinose + myo-inositol</text>
        <dbReference type="Rhea" id="RHEA:20161"/>
        <dbReference type="ChEBI" id="CHEBI:16634"/>
        <dbReference type="ChEBI" id="CHEBI:17268"/>
        <dbReference type="ChEBI" id="CHEBI:17505"/>
        <dbReference type="ChEBI" id="CHEBI:17992"/>
        <dbReference type="EC" id="2.4.1.82"/>
    </reaction>
</comment>